<dbReference type="HOGENOM" id="CLU_2208079_0_0_10"/>
<keyword evidence="2" id="KW-1185">Reference proteome</keyword>
<dbReference type="KEGG" id="rag:B739_1357"/>
<dbReference type="RefSeq" id="WP_014938283.1">
    <property type="nucleotide sequence ID" value="NC_018609.1"/>
</dbReference>
<protein>
    <submittedName>
        <fullName evidence="1">Uncharacterized protein</fullName>
    </submittedName>
</protein>
<evidence type="ECO:0000313" key="1">
    <source>
        <dbReference type="EMBL" id="AFR35955.1"/>
    </source>
</evidence>
<dbReference type="EMBL" id="CP003787">
    <property type="protein sequence ID" value="AFR35955.1"/>
    <property type="molecule type" value="Genomic_DNA"/>
</dbReference>
<reference evidence="1 2" key="1">
    <citation type="submission" date="2012-09" db="EMBL/GenBank/DDBJ databases">
        <title>Riemerella anatipestifer vaccine strains.</title>
        <authorList>
            <person name="Chun C.A."/>
            <person name="Shu W.M."/>
            <person name="Kang Z.D."/>
            <person name="Jia W.X."/>
        </authorList>
    </citation>
    <scope>NUCLEOTIDE SEQUENCE [LARGE SCALE GENOMIC DNA]</scope>
    <source>
        <strain evidence="1 2">RA-CH-1</strain>
    </source>
</reference>
<organism evidence="1 2">
    <name type="scientific">Riemerella anatipestifer RA-CH-1</name>
    <dbReference type="NCBI Taxonomy" id="1228997"/>
    <lineage>
        <taxon>Bacteria</taxon>
        <taxon>Pseudomonadati</taxon>
        <taxon>Bacteroidota</taxon>
        <taxon>Flavobacteriia</taxon>
        <taxon>Flavobacteriales</taxon>
        <taxon>Weeksellaceae</taxon>
        <taxon>Riemerella</taxon>
    </lineage>
</organism>
<accession>J9QZ89</accession>
<dbReference type="PATRIC" id="fig|1228997.3.peg.1353"/>
<gene>
    <name evidence="1" type="ORF">B739_1357</name>
</gene>
<dbReference type="Proteomes" id="UP000006276">
    <property type="component" value="Chromosome"/>
</dbReference>
<name>J9QZ89_RIEAN</name>
<proteinExistence type="predicted"/>
<sequence>MKLRGVDRAIEYAKKRPSKYGSNFKIDFLNGYNIAIEDTKAVEMFNALSRILGYENIEQAKKEAKNVLDRLELHGIEKVTLFDSEGNFQQTIDIEKDSFICKPPQIE</sequence>
<dbReference type="AlphaFoldDB" id="J9QZ89"/>
<evidence type="ECO:0000313" key="2">
    <source>
        <dbReference type="Proteomes" id="UP000006276"/>
    </source>
</evidence>